<proteinExistence type="predicted"/>
<protein>
    <submittedName>
        <fullName evidence="1">Uncharacterized protein</fullName>
    </submittedName>
</protein>
<accession>A0A7W9ET83</accession>
<dbReference type="Pfam" id="PF20333">
    <property type="entry name" value="DUF6628"/>
    <property type="match status" value="1"/>
</dbReference>
<evidence type="ECO:0000313" key="2">
    <source>
        <dbReference type="Proteomes" id="UP000546200"/>
    </source>
</evidence>
<comment type="caution">
    <text evidence="1">The sequence shown here is derived from an EMBL/GenBank/DDBJ whole genome shotgun (WGS) entry which is preliminary data.</text>
</comment>
<dbReference type="RefSeq" id="WP_184054736.1">
    <property type="nucleotide sequence ID" value="NZ_JACIJK010000002.1"/>
</dbReference>
<dbReference type="Proteomes" id="UP000546200">
    <property type="component" value="Unassembled WGS sequence"/>
</dbReference>
<reference evidence="1 2" key="1">
    <citation type="submission" date="2020-08" db="EMBL/GenBank/DDBJ databases">
        <title>Genomic Encyclopedia of Type Strains, Phase IV (KMG-IV): sequencing the most valuable type-strain genomes for metagenomic binning, comparative biology and taxonomic classification.</title>
        <authorList>
            <person name="Goeker M."/>
        </authorList>
    </citation>
    <scope>NUCLEOTIDE SEQUENCE [LARGE SCALE GENOMIC DNA]</scope>
    <source>
        <strain evidence="1 2">DSM 100044</strain>
    </source>
</reference>
<organism evidence="1 2">
    <name type="scientific">Sphingomonas aerophila</name>
    <dbReference type="NCBI Taxonomy" id="1344948"/>
    <lineage>
        <taxon>Bacteria</taxon>
        <taxon>Pseudomonadati</taxon>
        <taxon>Pseudomonadota</taxon>
        <taxon>Alphaproteobacteria</taxon>
        <taxon>Sphingomonadales</taxon>
        <taxon>Sphingomonadaceae</taxon>
        <taxon>Sphingomonas</taxon>
    </lineage>
</organism>
<evidence type="ECO:0000313" key="1">
    <source>
        <dbReference type="EMBL" id="MBB5713901.1"/>
    </source>
</evidence>
<name>A0A7W9ET83_9SPHN</name>
<gene>
    <name evidence="1" type="ORF">FHS94_000724</name>
</gene>
<keyword evidence="2" id="KW-1185">Reference proteome</keyword>
<dbReference type="EMBL" id="JACIJK010000002">
    <property type="protein sequence ID" value="MBB5713901.1"/>
    <property type="molecule type" value="Genomic_DNA"/>
</dbReference>
<dbReference type="AlphaFoldDB" id="A0A7W9ET83"/>
<sequence length="144" mass="14924">MTSLQLAITLPRLAPACPNAALALFAVRRMGAHGLDDAHAAEAMLAGFGQQFRRPLLCTRAFMADLSASATGPIAIAPCCCRRMTAAEAALIGVLSRAEADPARAHLLLADLMGRRRADGVLASATAMTLAFADEGRPIGGRPS</sequence>
<dbReference type="InterPro" id="IPR046736">
    <property type="entry name" value="DUF6628"/>
</dbReference>